<feature type="compositionally biased region" description="Basic and acidic residues" evidence="1">
    <location>
        <begin position="8"/>
        <end position="21"/>
    </location>
</feature>
<sequence length="77" mass="8457">MLEQVGQWRHEDRDVVQEAGRHQQPGPRAQGVDPVLDTGGSGAVQDEQDAREERIAPPPLLQRRLLEGRPAPETAGT</sequence>
<reference evidence="2 3" key="1">
    <citation type="submission" date="2019-04" db="EMBL/GenBank/DDBJ databases">
        <title>Draft genome sequences of Streptomyces avermitilis ATCC 31267.</title>
        <authorList>
            <person name="Komaki H."/>
            <person name="Tamura T."/>
            <person name="Hosoyama A."/>
        </authorList>
    </citation>
    <scope>NUCLEOTIDE SEQUENCE [LARGE SCALE GENOMIC DNA]</scope>
    <source>
        <strain evidence="2 3">ATCC 31267</strain>
    </source>
</reference>
<organism evidence="2 3">
    <name type="scientific">Streptomyces avermitilis</name>
    <dbReference type="NCBI Taxonomy" id="33903"/>
    <lineage>
        <taxon>Bacteria</taxon>
        <taxon>Bacillati</taxon>
        <taxon>Actinomycetota</taxon>
        <taxon>Actinomycetes</taxon>
        <taxon>Kitasatosporales</taxon>
        <taxon>Streptomycetaceae</taxon>
        <taxon>Streptomyces</taxon>
    </lineage>
</organism>
<dbReference type="AlphaFoldDB" id="A0A4D4N8D1"/>
<evidence type="ECO:0000256" key="1">
    <source>
        <dbReference type="SAM" id="MobiDB-lite"/>
    </source>
</evidence>
<proteinExistence type="predicted"/>
<evidence type="ECO:0000313" key="3">
    <source>
        <dbReference type="Proteomes" id="UP000299211"/>
    </source>
</evidence>
<protein>
    <submittedName>
        <fullName evidence="2">Uncharacterized protein</fullName>
    </submittedName>
</protein>
<comment type="caution">
    <text evidence="2">The sequence shown here is derived from an EMBL/GenBank/DDBJ whole genome shotgun (WGS) entry which is preliminary data.</text>
</comment>
<dbReference type="Proteomes" id="UP000299211">
    <property type="component" value="Unassembled WGS sequence"/>
</dbReference>
<accession>A0A4D4N8D1</accession>
<gene>
    <name evidence="2" type="ORF">SAV31267_101750</name>
</gene>
<dbReference type="EMBL" id="BJHY01000004">
    <property type="protein sequence ID" value="GDY80690.1"/>
    <property type="molecule type" value="Genomic_DNA"/>
</dbReference>
<evidence type="ECO:0000313" key="2">
    <source>
        <dbReference type="EMBL" id="GDY80690.1"/>
    </source>
</evidence>
<name>A0A4D4N8D1_STRAX</name>
<feature type="region of interest" description="Disordered" evidence="1">
    <location>
        <begin position="1"/>
        <end position="77"/>
    </location>
</feature>